<gene>
    <name evidence="5" type="ORF">FYJ58_13850</name>
</gene>
<evidence type="ECO:0000256" key="3">
    <source>
        <dbReference type="ARBA" id="ARBA00023163"/>
    </source>
</evidence>
<evidence type="ECO:0000313" key="6">
    <source>
        <dbReference type="Proteomes" id="UP000482209"/>
    </source>
</evidence>
<evidence type="ECO:0000256" key="2">
    <source>
        <dbReference type="ARBA" id="ARBA00023125"/>
    </source>
</evidence>
<evidence type="ECO:0000256" key="1">
    <source>
        <dbReference type="ARBA" id="ARBA00023015"/>
    </source>
</evidence>
<reference evidence="5 6" key="1">
    <citation type="submission" date="2019-08" db="EMBL/GenBank/DDBJ databases">
        <title>In-depth cultivation of the pig gut microbiome towards novel bacterial diversity and tailored functional studies.</title>
        <authorList>
            <person name="Wylensek D."/>
            <person name="Hitch T.C.A."/>
            <person name="Clavel T."/>
        </authorList>
    </citation>
    <scope>NUCLEOTIDE SEQUENCE [LARGE SCALE GENOMIC DNA]</scope>
    <source>
        <strain evidence="5 6">WCA-693-APC-MOT-I</strain>
    </source>
</reference>
<keyword evidence="3" id="KW-0804">Transcription</keyword>
<dbReference type="GO" id="GO:0003700">
    <property type="term" value="F:DNA-binding transcription factor activity"/>
    <property type="evidence" value="ECO:0007669"/>
    <property type="project" value="TreeGrafter"/>
</dbReference>
<dbReference type="SUPFAM" id="SSF47413">
    <property type="entry name" value="lambda repressor-like DNA-binding domains"/>
    <property type="match status" value="1"/>
</dbReference>
<proteinExistence type="predicted"/>
<dbReference type="InterPro" id="IPR050807">
    <property type="entry name" value="TransReg_Diox_bact_type"/>
</dbReference>
<dbReference type="InterPro" id="IPR010982">
    <property type="entry name" value="Lambda_DNA-bd_dom_sf"/>
</dbReference>
<keyword evidence="2" id="KW-0238">DNA-binding</keyword>
<keyword evidence="1" id="KW-0805">Transcription regulation</keyword>
<sequence>MNHEILGSRIREERIKHHLTQEKLAEEVQLSTAYIGQIERNERSLTLENLVIIANRLNVTVDSLLSPSLTTEEKEDLEIWLQLTDGRSLEEKLLAINMIEVLFRSLDYMQ</sequence>
<dbReference type="PROSITE" id="PS50943">
    <property type="entry name" value="HTH_CROC1"/>
    <property type="match status" value="1"/>
</dbReference>
<accession>A0A6L5Y3J9</accession>
<dbReference type="CDD" id="cd00093">
    <property type="entry name" value="HTH_XRE"/>
    <property type="match status" value="1"/>
</dbReference>
<dbReference type="GO" id="GO:0003677">
    <property type="term" value="F:DNA binding"/>
    <property type="evidence" value="ECO:0007669"/>
    <property type="project" value="UniProtKB-KW"/>
</dbReference>
<dbReference type="Proteomes" id="UP000482209">
    <property type="component" value="Unassembled WGS sequence"/>
</dbReference>
<dbReference type="InterPro" id="IPR001387">
    <property type="entry name" value="Cro/C1-type_HTH"/>
</dbReference>
<dbReference type="EMBL" id="VUMT01000039">
    <property type="protein sequence ID" value="MSS64938.1"/>
    <property type="molecule type" value="Genomic_DNA"/>
</dbReference>
<organism evidence="5 6">
    <name type="scientific">Velocimicrobium porci</name>
    <dbReference type="NCBI Taxonomy" id="2606634"/>
    <lineage>
        <taxon>Bacteria</taxon>
        <taxon>Bacillati</taxon>
        <taxon>Bacillota</taxon>
        <taxon>Clostridia</taxon>
        <taxon>Lachnospirales</taxon>
        <taxon>Lachnospiraceae</taxon>
        <taxon>Velocimicrobium</taxon>
    </lineage>
</organism>
<keyword evidence="6" id="KW-1185">Reference proteome</keyword>
<comment type="caution">
    <text evidence="5">The sequence shown here is derived from an EMBL/GenBank/DDBJ whole genome shotgun (WGS) entry which is preliminary data.</text>
</comment>
<evidence type="ECO:0000313" key="5">
    <source>
        <dbReference type="EMBL" id="MSS64938.1"/>
    </source>
</evidence>
<dbReference type="Gene3D" id="1.10.260.40">
    <property type="entry name" value="lambda repressor-like DNA-binding domains"/>
    <property type="match status" value="1"/>
</dbReference>
<dbReference type="RefSeq" id="WP_154520295.1">
    <property type="nucleotide sequence ID" value="NZ_VUMT01000039.1"/>
</dbReference>
<protein>
    <submittedName>
        <fullName evidence="5">Helix-turn-helix transcriptional regulator</fullName>
    </submittedName>
</protein>
<feature type="domain" description="HTH cro/C1-type" evidence="4">
    <location>
        <begin position="10"/>
        <end position="64"/>
    </location>
</feature>
<dbReference type="PANTHER" id="PTHR46797">
    <property type="entry name" value="HTH-TYPE TRANSCRIPTIONAL REGULATOR"/>
    <property type="match status" value="1"/>
</dbReference>
<evidence type="ECO:0000259" key="4">
    <source>
        <dbReference type="PROSITE" id="PS50943"/>
    </source>
</evidence>
<dbReference type="GO" id="GO:0005829">
    <property type="term" value="C:cytosol"/>
    <property type="evidence" value="ECO:0007669"/>
    <property type="project" value="TreeGrafter"/>
</dbReference>
<name>A0A6L5Y3J9_9FIRM</name>
<dbReference type="PANTHER" id="PTHR46797:SF23">
    <property type="entry name" value="HTH-TYPE TRANSCRIPTIONAL REGULATOR SUTR"/>
    <property type="match status" value="1"/>
</dbReference>
<dbReference type="Pfam" id="PF01381">
    <property type="entry name" value="HTH_3"/>
    <property type="match status" value="1"/>
</dbReference>
<dbReference type="SMART" id="SM00530">
    <property type="entry name" value="HTH_XRE"/>
    <property type="match status" value="1"/>
</dbReference>
<dbReference type="AlphaFoldDB" id="A0A6L5Y3J9"/>